<dbReference type="SUPFAM" id="SSF50630">
    <property type="entry name" value="Acid proteases"/>
    <property type="match status" value="1"/>
</dbReference>
<evidence type="ECO:0000313" key="2">
    <source>
        <dbReference type="Proteomes" id="UP000054359"/>
    </source>
</evidence>
<evidence type="ECO:0000313" key="1">
    <source>
        <dbReference type="EMBL" id="KFM79008.1"/>
    </source>
</evidence>
<organism evidence="1 2">
    <name type="scientific">Stegodyphus mimosarum</name>
    <name type="common">African social velvet spider</name>
    <dbReference type="NCBI Taxonomy" id="407821"/>
    <lineage>
        <taxon>Eukaryota</taxon>
        <taxon>Metazoa</taxon>
        <taxon>Ecdysozoa</taxon>
        <taxon>Arthropoda</taxon>
        <taxon>Chelicerata</taxon>
        <taxon>Arachnida</taxon>
        <taxon>Araneae</taxon>
        <taxon>Araneomorphae</taxon>
        <taxon>Entelegynae</taxon>
        <taxon>Eresoidea</taxon>
        <taxon>Eresidae</taxon>
        <taxon>Stegodyphus</taxon>
    </lineage>
</organism>
<dbReference type="Gene3D" id="2.40.70.10">
    <property type="entry name" value="Acid Proteases"/>
    <property type="match status" value="1"/>
</dbReference>
<name>A0A087UNR9_STEMI</name>
<dbReference type="Proteomes" id="UP000054359">
    <property type="component" value="Unassembled WGS sequence"/>
</dbReference>
<dbReference type="InterPro" id="IPR021109">
    <property type="entry name" value="Peptidase_aspartic_dom_sf"/>
</dbReference>
<protein>
    <recommendedName>
        <fullName evidence="3">Peptidase aspartic putative domain-containing protein</fullName>
    </recommendedName>
</protein>
<keyword evidence="2" id="KW-1185">Reference proteome</keyword>
<dbReference type="OrthoDB" id="6431397at2759"/>
<dbReference type="EMBL" id="KK120777">
    <property type="protein sequence ID" value="KFM79008.1"/>
    <property type="molecule type" value="Genomic_DNA"/>
</dbReference>
<proteinExistence type="predicted"/>
<dbReference type="AlphaFoldDB" id="A0A087UNR9"/>
<accession>A0A087UNR9</accession>
<feature type="non-terminal residue" evidence="1">
    <location>
        <position position="101"/>
    </location>
</feature>
<gene>
    <name evidence="1" type="ORF">X975_10857</name>
</gene>
<dbReference type="Pfam" id="PF13650">
    <property type="entry name" value="Asp_protease_2"/>
    <property type="match status" value="1"/>
</dbReference>
<reference evidence="1 2" key="1">
    <citation type="submission" date="2013-11" db="EMBL/GenBank/DDBJ databases">
        <title>Genome sequencing of Stegodyphus mimosarum.</title>
        <authorList>
            <person name="Bechsgaard J."/>
        </authorList>
    </citation>
    <scope>NUCLEOTIDE SEQUENCE [LARGE SCALE GENOMIC DNA]</scope>
</reference>
<sequence>MDSESTDLTNQSKRKVFLLMLTVYVENENSKQLVRAIIDTGSQKSYISKYVAKTIGLKSRGEERITHGLFGGKKITSVHDRYMIKLCSFDEKLKFVIEVSC</sequence>
<evidence type="ECO:0008006" key="3">
    <source>
        <dbReference type="Google" id="ProtNLM"/>
    </source>
</evidence>